<evidence type="ECO:0000259" key="8">
    <source>
        <dbReference type="Pfam" id="PF20473"/>
    </source>
</evidence>
<dbReference type="Gene3D" id="3.40.50.150">
    <property type="entry name" value="Vaccinia Virus protein VP39"/>
    <property type="match status" value="1"/>
</dbReference>
<evidence type="ECO:0000256" key="1">
    <source>
        <dbReference type="ARBA" id="ARBA00011900"/>
    </source>
</evidence>
<dbReference type="Pfam" id="PF20465">
    <property type="entry name" value="MmeI_hel"/>
    <property type="match status" value="1"/>
</dbReference>
<dbReference type="PRINTS" id="PR00507">
    <property type="entry name" value="N12N6MTFRASE"/>
</dbReference>
<dbReference type="Pfam" id="PF20466">
    <property type="entry name" value="MmeI_TRD"/>
    <property type="match status" value="1"/>
</dbReference>
<reference evidence="9 10" key="1">
    <citation type="submission" date="2020-05" db="EMBL/GenBank/DDBJ databases">
        <title>Hymenobacter terrestris sp. nov. and Hymenobacter lapidiphilus sp. nov., isolated from regoliths in Antarctica.</title>
        <authorList>
            <person name="Sedlacek I."/>
            <person name="Pantucek R."/>
            <person name="Zeman M."/>
            <person name="Holochova P."/>
            <person name="Kralova S."/>
            <person name="Stankova E."/>
            <person name="Sedo O."/>
            <person name="Micenkova L."/>
            <person name="Svec P."/>
            <person name="Gupta V."/>
            <person name="Sood U."/>
            <person name="Korpole U.S."/>
            <person name="Lal R."/>
        </authorList>
    </citation>
    <scope>NUCLEOTIDE SEQUENCE [LARGE SCALE GENOMIC DNA]</scope>
    <source>
        <strain evidence="9 10">P5252</strain>
    </source>
</reference>
<evidence type="ECO:0000256" key="3">
    <source>
        <dbReference type="ARBA" id="ARBA00022679"/>
    </source>
</evidence>
<evidence type="ECO:0000256" key="4">
    <source>
        <dbReference type="ARBA" id="ARBA00047942"/>
    </source>
</evidence>
<feature type="domain" description="MmeI-like helicase spacer" evidence="6">
    <location>
        <begin position="180"/>
        <end position="258"/>
    </location>
</feature>
<dbReference type="GO" id="GO:0008168">
    <property type="term" value="F:methyltransferase activity"/>
    <property type="evidence" value="ECO:0007669"/>
    <property type="project" value="UniProtKB-KW"/>
</dbReference>
<evidence type="ECO:0000313" key="10">
    <source>
        <dbReference type="Proteomes" id="UP000626554"/>
    </source>
</evidence>
<evidence type="ECO:0000259" key="7">
    <source>
        <dbReference type="Pfam" id="PF20466"/>
    </source>
</evidence>
<feature type="domain" description="MmeI-like N-terminal" evidence="5">
    <location>
        <begin position="15"/>
        <end position="174"/>
    </location>
</feature>
<dbReference type="Proteomes" id="UP000626554">
    <property type="component" value="Unassembled WGS sequence"/>
</dbReference>
<dbReference type="SUPFAM" id="SSF53335">
    <property type="entry name" value="S-adenosyl-L-methionine-dependent methyltransferases"/>
    <property type="match status" value="1"/>
</dbReference>
<dbReference type="InterPro" id="IPR046820">
    <property type="entry name" value="MmeI_TRD"/>
</dbReference>
<feature type="domain" description="MmeI-like target recognition" evidence="7">
    <location>
        <begin position="620"/>
        <end position="823"/>
    </location>
</feature>
<comment type="caution">
    <text evidence="9">The sequence shown here is derived from an EMBL/GenBank/DDBJ whole genome shotgun (WGS) entry which is preliminary data.</text>
</comment>
<dbReference type="RefSeq" id="WP_176898189.1">
    <property type="nucleotide sequence ID" value="NZ_JABKAV010000006.1"/>
</dbReference>
<keyword evidence="3" id="KW-0808">Transferase</keyword>
<comment type="catalytic activity">
    <reaction evidence="4">
        <text>a 2'-deoxyadenosine in DNA + S-adenosyl-L-methionine = an N(6)-methyl-2'-deoxyadenosine in DNA + S-adenosyl-L-homocysteine + H(+)</text>
        <dbReference type="Rhea" id="RHEA:15197"/>
        <dbReference type="Rhea" id="RHEA-COMP:12418"/>
        <dbReference type="Rhea" id="RHEA-COMP:12419"/>
        <dbReference type="ChEBI" id="CHEBI:15378"/>
        <dbReference type="ChEBI" id="CHEBI:57856"/>
        <dbReference type="ChEBI" id="CHEBI:59789"/>
        <dbReference type="ChEBI" id="CHEBI:90615"/>
        <dbReference type="ChEBI" id="CHEBI:90616"/>
        <dbReference type="EC" id="2.1.1.72"/>
    </reaction>
</comment>
<feature type="domain" description="MmeI-like DNA-methyltransferase" evidence="8">
    <location>
        <begin position="335"/>
        <end position="595"/>
    </location>
</feature>
<dbReference type="PANTHER" id="PTHR33841">
    <property type="entry name" value="DNA METHYLTRANSFERASE YEEA-RELATED"/>
    <property type="match status" value="1"/>
</dbReference>
<keyword evidence="10" id="KW-1185">Reference proteome</keyword>
<dbReference type="InterPro" id="IPR046819">
    <property type="entry name" value="MmeI_hel"/>
</dbReference>
<evidence type="ECO:0000259" key="6">
    <source>
        <dbReference type="Pfam" id="PF20465"/>
    </source>
</evidence>
<evidence type="ECO:0000313" key="9">
    <source>
        <dbReference type="EMBL" id="NVO84036.1"/>
    </source>
</evidence>
<feature type="non-terminal residue" evidence="9">
    <location>
        <position position="836"/>
    </location>
</feature>
<accession>A0ABX2PZE7</accession>
<dbReference type="InterPro" id="IPR046816">
    <property type="entry name" value="MmeI_Mtase"/>
</dbReference>
<dbReference type="Pfam" id="PF20473">
    <property type="entry name" value="MmeI_Mtase"/>
    <property type="match status" value="1"/>
</dbReference>
<dbReference type="EMBL" id="JABKAV010000006">
    <property type="protein sequence ID" value="NVO84036.1"/>
    <property type="molecule type" value="Genomic_DNA"/>
</dbReference>
<dbReference type="GO" id="GO:0032259">
    <property type="term" value="P:methylation"/>
    <property type="evidence" value="ECO:0007669"/>
    <property type="project" value="UniProtKB-KW"/>
</dbReference>
<sequence length="836" mass="92927">MPFSLAELRHRAADFARLHADDHDEKSQAQDFLRDLFDVFTPQGRRRARFEQRVKKSDGAQGYIDALWPGTLLVEMKSRGRDLDAAYQQALDYLPNLPQGALPGYVLVSDFARLRLYDLDAGLRHDFALAELPEHLPLFGFLTGYRPAGQQRPEDPANAEAAELMAQLHDALLAEGYGGHPLEVLLVRLLFCLFAEDTAIFDKDEFRALLEEHTAPDGHDVGGRLLELFAVLDTAAGQRSAALPPFLASFPYVNGALFRENFRPPAFTPATRQRLIDCTYFDWSRISPAVFGSLFQSIADPRQRRTLGAHYTSEPNILKVLGPLLLDGLRQELTQAGQGRPALTRLQNRLADLRLLDPACGCGNFLVVAYRELRLLEHEILERLYAGEVARGRNVNLALYQQVGVGQVAGIEIEEFAARIAEVALWLMDHQLNLALSARFDQRYVRLPLTGGARIVNDNALTLDWNAEFPALDYIVGNPPFVGQAMQTTEQKAAVAAVGNNLKAVGALDFVAAWYLKAAQYTQQHPAQVAFVSTNSIVQGEQVAILWGEMVNRYNVDILFAHRTFKWSNEARGNAAVFCVIIGFAQAGKSGPRLLFDYEKPTAEPLRRVVSHINPYLVDAPTVFVGNRTRPLSPDVPPMVWGNKPTDGGNLIMLPEEKAELLAAEPGAAPWVRRYVGGDDLINNKERYCLWLKDISPGQLRALPQVLARVEAVRQTRLASKAPSTRKKADSPTLFVQIAQPATDYLAVPEVSSERRKYIPIAFLPKETIASNTIQVVPNATPYLFGLLTSDMHMAWMRQVCGRLKSDFRYSNSLVYNNFPFPPNPTAGQRAAVAEA</sequence>
<dbReference type="Pfam" id="PF20464">
    <property type="entry name" value="MmeI_N"/>
    <property type="match status" value="1"/>
</dbReference>
<dbReference type="EC" id="2.1.1.72" evidence="1"/>
<dbReference type="InterPro" id="IPR046817">
    <property type="entry name" value="MmeI_N"/>
</dbReference>
<gene>
    <name evidence="9" type="ORF">HW556_03995</name>
</gene>
<evidence type="ECO:0000256" key="2">
    <source>
        <dbReference type="ARBA" id="ARBA00022603"/>
    </source>
</evidence>
<evidence type="ECO:0000259" key="5">
    <source>
        <dbReference type="Pfam" id="PF20464"/>
    </source>
</evidence>
<proteinExistence type="predicted"/>
<protein>
    <recommendedName>
        <fullName evidence="1">site-specific DNA-methyltransferase (adenine-specific)</fullName>
        <ecNumber evidence="1">2.1.1.72</ecNumber>
    </recommendedName>
</protein>
<dbReference type="InterPro" id="IPR050953">
    <property type="entry name" value="N4_N6_ade-DNA_methylase"/>
</dbReference>
<keyword evidence="2 9" id="KW-0489">Methyltransferase</keyword>
<organism evidence="9 10">
    <name type="scientific">Hymenobacter terrestris</name>
    <dbReference type="NCBI Taxonomy" id="2748310"/>
    <lineage>
        <taxon>Bacteria</taxon>
        <taxon>Pseudomonadati</taxon>
        <taxon>Bacteroidota</taxon>
        <taxon>Cytophagia</taxon>
        <taxon>Cytophagales</taxon>
        <taxon>Hymenobacteraceae</taxon>
        <taxon>Hymenobacter</taxon>
    </lineage>
</organism>
<name>A0ABX2PZE7_9BACT</name>
<dbReference type="InterPro" id="IPR029063">
    <property type="entry name" value="SAM-dependent_MTases_sf"/>
</dbReference>
<dbReference type="PANTHER" id="PTHR33841:SF1">
    <property type="entry name" value="DNA METHYLTRANSFERASE A"/>
    <property type="match status" value="1"/>
</dbReference>